<proteinExistence type="predicted"/>
<protein>
    <submittedName>
        <fullName evidence="1">Uncharacterized protein</fullName>
    </submittedName>
</protein>
<dbReference type="AlphaFoldDB" id="A0A069P503"/>
<evidence type="ECO:0000313" key="2">
    <source>
        <dbReference type="Proteomes" id="UP000027439"/>
    </source>
</evidence>
<gene>
    <name evidence="1" type="ORF">BG57_27045</name>
</gene>
<dbReference type="EMBL" id="JFHE01000006">
    <property type="protein sequence ID" value="KDR35735.1"/>
    <property type="molecule type" value="Genomic_DNA"/>
</dbReference>
<organism evidence="1 2">
    <name type="scientific">Caballeronia grimmiae</name>
    <dbReference type="NCBI Taxonomy" id="1071679"/>
    <lineage>
        <taxon>Bacteria</taxon>
        <taxon>Pseudomonadati</taxon>
        <taxon>Pseudomonadota</taxon>
        <taxon>Betaproteobacteria</taxon>
        <taxon>Burkholderiales</taxon>
        <taxon>Burkholderiaceae</taxon>
        <taxon>Caballeronia</taxon>
    </lineage>
</organism>
<dbReference type="Proteomes" id="UP000027439">
    <property type="component" value="Unassembled WGS sequence"/>
</dbReference>
<dbReference type="RefSeq" id="WP_035962465.1">
    <property type="nucleotide sequence ID" value="NZ_BMEG01000007.1"/>
</dbReference>
<reference evidence="1 2" key="1">
    <citation type="submission" date="2014-03" db="EMBL/GenBank/DDBJ databases">
        <title>Draft Genome Sequences of Four Burkholderia Strains.</title>
        <authorList>
            <person name="Liu X.Y."/>
            <person name="Li C.X."/>
            <person name="Xu J.H."/>
        </authorList>
    </citation>
    <scope>NUCLEOTIDE SEQUENCE [LARGE SCALE GENOMIC DNA]</scope>
    <source>
        <strain evidence="1 2">R27</strain>
    </source>
</reference>
<comment type="caution">
    <text evidence="1">The sequence shown here is derived from an EMBL/GenBank/DDBJ whole genome shotgun (WGS) entry which is preliminary data.</text>
</comment>
<evidence type="ECO:0000313" key="1">
    <source>
        <dbReference type="EMBL" id="KDR35735.1"/>
    </source>
</evidence>
<accession>A0A069P503</accession>
<name>A0A069P503_9BURK</name>
<sequence length="60" mass="6746">MAKAALGDRFFHWRESAGIEAEARDLIEAVSPDFDRFSERKQDRGSCCFLKARVSMAHAG</sequence>